<organism evidence="3 4">
    <name type="scientific">Trypanosoma rangeli</name>
    <dbReference type="NCBI Taxonomy" id="5698"/>
    <lineage>
        <taxon>Eukaryota</taxon>
        <taxon>Discoba</taxon>
        <taxon>Euglenozoa</taxon>
        <taxon>Kinetoplastea</taxon>
        <taxon>Metakinetoplastina</taxon>
        <taxon>Trypanosomatida</taxon>
        <taxon>Trypanosomatidae</taxon>
        <taxon>Trypanosoma</taxon>
        <taxon>Herpetosoma</taxon>
    </lineage>
</organism>
<proteinExistence type="predicted"/>
<protein>
    <submittedName>
        <fullName evidence="3">Uncharacterized protein</fullName>
    </submittedName>
</protein>
<dbReference type="Proteomes" id="UP000283634">
    <property type="component" value="Unassembled WGS sequence"/>
</dbReference>
<gene>
    <name evidence="3" type="ORF">TraAM80_01158</name>
</gene>
<dbReference type="EMBL" id="MKGL01000023">
    <property type="protein sequence ID" value="RNF11031.1"/>
    <property type="molecule type" value="Genomic_DNA"/>
</dbReference>
<keyword evidence="4" id="KW-1185">Reference proteome</keyword>
<feature type="coiled-coil region" evidence="1">
    <location>
        <begin position="93"/>
        <end position="120"/>
    </location>
</feature>
<dbReference type="OrthoDB" id="251542at2759"/>
<dbReference type="AlphaFoldDB" id="A0A422P013"/>
<dbReference type="GeneID" id="40325091"/>
<feature type="compositionally biased region" description="Low complexity" evidence="2">
    <location>
        <begin position="44"/>
        <end position="59"/>
    </location>
</feature>
<comment type="caution">
    <text evidence="3">The sequence shown here is derived from an EMBL/GenBank/DDBJ whole genome shotgun (WGS) entry which is preliminary data.</text>
</comment>
<sequence length="143" mass="15959">MQPRPRKRTFARPPVLGGAFAPAKEFNAIFRIQKIRQTLCGVVASRNASSQRASSEQASTPREEMPYDVWGPGLEGAVAPPPRPQGSAAGRFLLSSQRRVEELTQENHRLELLCITQEETMKQLREALAPGEGSRRRVSQTHR</sequence>
<name>A0A422P013_TRYRA</name>
<evidence type="ECO:0000313" key="4">
    <source>
        <dbReference type="Proteomes" id="UP000283634"/>
    </source>
</evidence>
<dbReference type="RefSeq" id="XP_029241925.1">
    <property type="nucleotide sequence ID" value="XM_029378211.1"/>
</dbReference>
<evidence type="ECO:0000256" key="2">
    <source>
        <dbReference type="SAM" id="MobiDB-lite"/>
    </source>
</evidence>
<evidence type="ECO:0000256" key="1">
    <source>
        <dbReference type="SAM" id="Coils"/>
    </source>
</evidence>
<keyword evidence="1" id="KW-0175">Coiled coil</keyword>
<feature type="region of interest" description="Disordered" evidence="2">
    <location>
        <begin position="44"/>
        <end position="89"/>
    </location>
</feature>
<evidence type="ECO:0000313" key="3">
    <source>
        <dbReference type="EMBL" id="RNF11031.1"/>
    </source>
</evidence>
<accession>A0A422P013</accession>
<reference evidence="3 4" key="1">
    <citation type="journal article" date="2018" name="BMC Genomics">
        <title>Genomic comparison of Trypanosoma conorhini and Trypanosoma rangeli to Trypanosoma cruzi strains of high and low virulence.</title>
        <authorList>
            <person name="Bradwell K.R."/>
            <person name="Koparde V.N."/>
            <person name="Matveyev A.V."/>
            <person name="Serrano M.G."/>
            <person name="Alves J.M."/>
            <person name="Parikh H."/>
            <person name="Huang B."/>
            <person name="Lee V."/>
            <person name="Espinosa-Alvarez O."/>
            <person name="Ortiz P.A."/>
            <person name="Costa-Martins A.G."/>
            <person name="Teixeira M.M."/>
            <person name="Buck G.A."/>
        </authorList>
    </citation>
    <scope>NUCLEOTIDE SEQUENCE [LARGE SCALE GENOMIC DNA]</scope>
    <source>
        <strain evidence="3 4">AM80</strain>
    </source>
</reference>
<dbReference type="VEuPathDB" id="TriTrypDB:TRSC58_05838"/>